<feature type="domain" description="Myotubularin phosphatase" evidence="2">
    <location>
        <begin position="1"/>
        <end position="134"/>
    </location>
</feature>
<dbReference type="GO" id="GO:0010506">
    <property type="term" value="P:regulation of autophagy"/>
    <property type="evidence" value="ECO:0007669"/>
    <property type="project" value="TreeGrafter"/>
</dbReference>
<gene>
    <name evidence="3" type="ORF">DFQ27_009338</name>
</gene>
<dbReference type="GO" id="GO:0004438">
    <property type="term" value="F:phosphatidylinositol-3-phosphate phosphatase activity"/>
    <property type="evidence" value="ECO:0007669"/>
    <property type="project" value="TreeGrafter"/>
</dbReference>
<dbReference type="AlphaFoldDB" id="A0A9P6TXS5"/>
<dbReference type="GO" id="GO:0052629">
    <property type="term" value="F:phosphatidylinositol-3,5-bisphosphate 3-phosphatase activity"/>
    <property type="evidence" value="ECO:0007669"/>
    <property type="project" value="TreeGrafter"/>
</dbReference>
<comment type="caution">
    <text evidence="3">The sequence shown here is derived from an EMBL/GenBank/DDBJ whole genome shotgun (WGS) entry which is preliminary data.</text>
</comment>
<feature type="non-terminal residue" evidence="3">
    <location>
        <position position="134"/>
    </location>
</feature>
<dbReference type="Proteomes" id="UP000807716">
    <property type="component" value="Unassembled WGS sequence"/>
</dbReference>
<dbReference type="InterPro" id="IPR010569">
    <property type="entry name" value="Myotubularin-like_Pase_dom"/>
</dbReference>
<evidence type="ECO:0000313" key="4">
    <source>
        <dbReference type="Proteomes" id="UP000807716"/>
    </source>
</evidence>
<reference evidence="3" key="1">
    <citation type="journal article" date="2020" name="Fungal Divers.">
        <title>Resolving the Mortierellaceae phylogeny through synthesis of multi-gene phylogenetics and phylogenomics.</title>
        <authorList>
            <person name="Vandepol N."/>
            <person name="Liber J."/>
            <person name="Desiro A."/>
            <person name="Na H."/>
            <person name="Kennedy M."/>
            <person name="Barry K."/>
            <person name="Grigoriev I.V."/>
            <person name="Miller A.N."/>
            <person name="O'Donnell K."/>
            <person name="Stajich J.E."/>
            <person name="Bonito G."/>
        </authorList>
    </citation>
    <scope>NUCLEOTIDE SEQUENCE</scope>
    <source>
        <strain evidence="3">BC1065</strain>
    </source>
</reference>
<evidence type="ECO:0000313" key="3">
    <source>
        <dbReference type="EMBL" id="KAG0250580.1"/>
    </source>
</evidence>
<protein>
    <recommendedName>
        <fullName evidence="2">Myotubularin phosphatase domain-containing protein</fullName>
    </recommendedName>
</protein>
<dbReference type="EMBL" id="JAAAJB010000847">
    <property type="protein sequence ID" value="KAG0250580.1"/>
    <property type="molecule type" value="Genomic_DNA"/>
</dbReference>
<dbReference type="PANTHER" id="PTHR10807">
    <property type="entry name" value="MYOTUBULARIN-RELATED"/>
    <property type="match status" value="1"/>
</dbReference>
<organism evidence="3 4">
    <name type="scientific">Actinomortierella ambigua</name>
    <dbReference type="NCBI Taxonomy" id="1343610"/>
    <lineage>
        <taxon>Eukaryota</taxon>
        <taxon>Fungi</taxon>
        <taxon>Fungi incertae sedis</taxon>
        <taxon>Mucoromycota</taxon>
        <taxon>Mortierellomycotina</taxon>
        <taxon>Mortierellomycetes</taxon>
        <taxon>Mortierellales</taxon>
        <taxon>Mortierellaceae</taxon>
        <taxon>Actinomortierella</taxon>
    </lineage>
</organism>
<dbReference type="PROSITE" id="PS51339">
    <property type="entry name" value="PPASE_MYOTUBULARIN"/>
    <property type="match status" value="1"/>
</dbReference>
<keyword evidence="4" id="KW-1185">Reference proteome</keyword>
<dbReference type="PANTHER" id="PTHR10807:SF75">
    <property type="entry name" value="PHOSPHATIDYLINOSITOL-3-PHOSPHATE PHOSPHATASE"/>
    <property type="match status" value="1"/>
</dbReference>
<dbReference type="SUPFAM" id="SSF52799">
    <property type="entry name" value="(Phosphotyrosine protein) phosphatases II"/>
    <property type="match status" value="1"/>
</dbReference>
<dbReference type="GO" id="GO:0005737">
    <property type="term" value="C:cytoplasm"/>
    <property type="evidence" value="ECO:0007669"/>
    <property type="project" value="TreeGrafter"/>
</dbReference>
<dbReference type="OrthoDB" id="271628at2759"/>
<feature type="binding site" evidence="1">
    <location>
        <begin position="84"/>
        <end position="85"/>
    </location>
    <ligand>
        <name>substrate</name>
    </ligand>
</feature>
<name>A0A9P6TXS5_9FUNG</name>
<proteinExistence type="predicted"/>
<accession>A0A9P6TXS5</accession>
<dbReference type="Pfam" id="PF06602">
    <property type="entry name" value="Myotub-related"/>
    <property type="match status" value="1"/>
</dbReference>
<dbReference type="GO" id="GO:0046856">
    <property type="term" value="P:phosphatidylinositol dephosphorylation"/>
    <property type="evidence" value="ECO:0007669"/>
    <property type="project" value="TreeGrafter"/>
</dbReference>
<evidence type="ECO:0000256" key="1">
    <source>
        <dbReference type="PIRSR" id="PIRSR630564-2"/>
    </source>
</evidence>
<dbReference type="InterPro" id="IPR029021">
    <property type="entry name" value="Prot-tyrosine_phosphatase-like"/>
</dbReference>
<dbReference type="GO" id="GO:0016020">
    <property type="term" value="C:membrane"/>
    <property type="evidence" value="ECO:0007669"/>
    <property type="project" value="TreeGrafter"/>
</dbReference>
<sequence length="134" mass="14304">MVGFLGARGHVDESFIRSIMSASTKQEAQRRRRLGINQKVPSPKLCIMDARGYSSAIANGVHGGGHENPDNYLNASIAFMSLANIHVIAASHQSLLKAVQGSADSTNWFSALENSAWLTHVSELLKAASGKDGV</sequence>
<evidence type="ECO:0000259" key="2">
    <source>
        <dbReference type="PROSITE" id="PS51339"/>
    </source>
</evidence>
<dbReference type="InterPro" id="IPR030564">
    <property type="entry name" value="Myotubularin"/>
</dbReference>
<dbReference type="GO" id="GO:0019903">
    <property type="term" value="F:protein phosphatase binding"/>
    <property type="evidence" value="ECO:0007669"/>
    <property type="project" value="TreeGrafter"/>
</dbReference>